<feature type="domain" description="FAM192A/Fyv6 N-terminal" evidence="4">
    <location>
        <begin position="18"/>
        <end position="122"/>
    </location>
</feature>
<reference evidence="5" key="3">
    <citation type="submission" date="2014-01" db="EMBL/GenBank/DDBJ databases">
        <title>Evolution of pathogenesis and genome organization in the Tremellales.</title>
        <authorList>
            <person name="Cuomo C."/>
            <person name="Litvintseva A."/>
            <person name="Heitman J."/>
            <person name="Chen Y."/>
            <person name="Sun S."/>
            <person name="Springer D."/>
            <person name="Dromer F."/>
            <person name="Young S."/>
            <person name="Zeng Q."/>
            <person name="Chapman S."/>
            <person name="Gujja S."/>
            <person name="Saif S."/>
            <person name="Birren B."/>
        </authorList>
    </citation>
    <scope>NUCLEOTIDE SEQUENCE</scope>
    <source>
        <strain evidence="5">CBS 10118</strain>
    </source>
</reference>
<reference evidence="5" key="1">
    <citation type="submission" date="2013-07" db="EMBL/GenBank/DDBJ databases">
        <title>The Genome Sequence of Cryptococcus bestiolae CBS10118.</title>
        <authorList>
            <consortium name="The Broad Institute Genome Sequencing Platform"/>
            <person name="Cuomo C."/>
            <person name="Litvintseva A."/>
            <person name="Chen Y."/>
            <person name="Heitman J."/>
            <person name="Sun S."/>
            <person name="Springer D."/>
            <person name="Dromer F."/>
            <person name="Young S.K."/>
            <person name="Zeng Q."/>
            <person name="Gargeya S."/>
            <person name="Fitzgerald M."/>
            <person name="Abouelleil A."/>
            <person name="Alvarado L."/>
            <person name="Berlin A.M."/>
            <person name="Chapman S.B."/>
            <person name="Dewar J."/>
            <person name="Goldberg J."/>
            <person name="Griggs A."/>
            <person name="Gujja S."/>
            <person name="Hansen M."/>
            <person name="Howarth C."/>
            <person name="Imamovic A."/>
            <person name="Larimer J."/>
            <person name="McCowan C."/>
            <person name="Murphy C."/>
            <person name="Pearson M."/>
            <person name="Priest M."/>
            <person name="Roberts A."/>
            <person name="Saif S."/>
            <person name="Shea T."/>
            <person name="Sykes S."/>
            <person name="Wortman J."/>
            <person name="Nusbaum C."/>
            <person name="Birren B."/>
        </authorList>
    </citation>
    <scope>NUCLEOTIDE SEQUENCE [LARGE SCALE GENOMIC DNA]</scope>
    <source>
        <strain evidence="5">CBS 10118</strain>
    </source>
</reference>
<evidence type="ECO:0000256" key="1">
    <source>
        <dbReference type="ARBA" id="ARBA00004123"/>
    </source>
</evidence>
<reference evidence="6" key="4">
    <citation type="submission" date="2024-02" db="EMBL/GenBank/DDBJ databases">
        <title>Comparative genomics of Cryptococcus and Kwoniella reveals pathogenesis evolution and contrasting modes of karyotype evolution via chromosome fusion or intercentromeric recombination.</title>
        <authorList>
            <person name="Coelho M.A."/>
            <person name="David-Palma M."/>
            <person name="Shea T."/>
            <person name="Bowers K."/>
            <person name="McGinley-Smith S."/>
            <person name="Mohammad A.W."/>
            <person name="Gnirke A."/>
            <person name="Yurkov A.M."/>
            <person name="Nowrousian M."/>
            <person name="Sun S."/>
            <person name="Cuomo C.A."/>
            <person name="Heitman J."/>
        </authorList>
    </citation>
    <scope>NUCLEOTIDE SEQUENCE</scope>
    <source>
        <strain evidence="6">CBS 10118</strain>
    </source>
</reference>
<dbReference type="VEuPathDB" id="FungiDB:I302_04549"/>
<dbReference type="PANTHER" id="PTHR13495">
    <property type="entry name" value="NEFA-INTERACTING NUCLEAR PROTEIN NIP30"/>
    <property type="match status" value="1"/>
</dbReference>
<evidence type="ECO:0000256" key="3">
    <source>
        <dbReference type="SAM" id="MobiDB-lite"/>
    </source>
</evidence>
<feature type="region of interest" description="Disordered" evidence="3">
    <location>
        <begin position="1"/>
        <end position="57"/>
    </location>
</feature>
<evidence type="ECO:0000313" key="7">
    <source>
        <dbReference type="Proteomes" id="UP000092730"/>
    </source>
</evidence>
<evidence type="ECO:0000313" key="5">
    <source>
        <dbReference type="EMBL" id="OCF26859.1"/>
    </source>
</evidence>
<feature type="compositionally biased region" description="Basic and acidic residues" evidence="3">
    <location>
        <begin position="25"/>
        <end position="39"/>
    </location>
</feature>
<keyword evidence="7" id="KW-1185">Reference proteome</keyword>
<feature type="region of interest" description="Disordered" evidence="3">
    <location>
        <begin position="69"/>
        <end position="243"/>
    </location>
</feature>
<protein>
    <recommendedName>
        <fullName evidence="4">FAM192A/Fyv6 N-terminal domain-containing protein</fullName>
    </recommendedName>
</protein>
<dbReference type="Pfam" id="PF10187">
    <property type="entry name" value="FAM192A_Fyv6_N"/>
    <property type="match status" value="1"/>
</dbReference>
<dbReference type="PANTHER" id="PTHR13495:SF0">
    <property type="entry name" value="PSME3-INTERACTING PROTEIN"/>
    <property type="match status" value="1"/>
</dbReference>
<reference evidence="6" key="2">
    <citation type="submission" date="2013-07" db="EMBL/GenBank/DDBJ databases">
        <authorList>
            <consortium name="The Broad Institute Genome Sequencing Platform"/>
            <person name="Cuomo C."/>
            <person name="Litvintseva A."/>
            <person name="Chen Y."/>
            <person name="Heitman J."/>
            <person name="Sun S."/>
            <person name="Springer D."/>
            <person name="Dromer F."/>
            <person name="Young S.K."/>
            <person name="Zeng Q."/>
            <person name="Gargeya S."/>
            <person name="Fitzgerald M."/>
            <person name="Abouelleil A."/>
            <person name="Alvarado L."/>
            <person name="Berlin A.M."/>
            <person name="Chapman S.B."/>
            <person name="Dewar J."/>
            <person name="Goldberg J."/>
            <person name="Griggs A."/>
            <person name="Gujja S."/>
            <person name="Hansen M."/>
            <person name="Howarth C."/>
            <person name="Imamovic A."/>
            <person name="Larimer J."/>
            <person name="McCowan C."/>
            <person name="Murphy C."/>
            <person name="Pearson M."/>
            <person name="Priest M."/>
            <person name="Roberts A."/>
            <person name="Saif S."/>
            <person name="Shea T."/>
            <person name="Sykes S."/>
            <person name="Wortman J."/>
            <person name="Nusbaum C."/>
            <person name="Birren B."/>
        </authorList>
    </citation>
    <scope>NUCLEOTIDE SEQUENCE</scope>
    <source>
        <strain evidence="6">CBS 10118</strain>
    </source>
</reference>
<sequence>MDPSKILTPATGSIGSRFESQASIDEAKENKQKAWKEAYARIGQEPPAEQAEEEYDPRTLYERLQAKKELKKEEWDSKMKLSNQWRGIDSEEQRFLMEKDQEKKAEQRKVEERDAEELREYRERQAAKATQPHEPPSTSSSASTSTANQPKKVPPKPARKDVKSLMKGVVVKKKAKPASSTTPITTPTISSPSKAASPSKVASPSTPSIGIKRDAPSEEDTAKQKDDDEVDEKKRRLSITDQT</sequence>
<evidence type="ECO:0000256" key="2">
    <source>
        <dbReference type="ARBA" id="ARBA00023242"/>
    </source>
</evidence>
<dbReference type="EMBL" id="KI894020">
    <property type="protein sequence ID" value="OCF26859.1"/>
    <property type="molecule type" value="Genomic_DNA"/>
</dbReference>
<dbReference type="RefSeq" id="XP_019047929.1">
    <property type="nucleotide sequence ID" value="XM_019191181.1"/>
</dbReference>
<feature type="compositionally biased region" description="Basic and acidic residues" evidence="3">
    <location>
        <begin position="69"/>
        <end position="79"/>
    </location>
</feature>
<dbReference type="InterPro" id="IPR039845">
    <property type="entry name" value="FAM192A"/>
</dbReference>
<evidence type="ECO:0000313" key="6">
    <source>
        <dbReference type="EMBL" id="WVW79208.1"/>
    </source>
</evidence>
<dbReference type="InterPro" id="IPR019331">
    <property type="entry name" value="FAM192A/Fyv6_N"/>
</dbReference>
<dbReference type="OrthoDB" id="2564711at2759"/>
<feature type="compositionally biased region" description="Low complexity" evidence="3">
    <location>
        <begin position="137"/>
        <end position="147"/>
    </location>
</feature>
<dbReference type="GeneID" id="30208948"/>
<dbReference type="STRING" id="1296100.A0A1B9G749"/>
<keyword evidence="2" id="KW-0539">Nucleus</keyword>
<organism evidence="5">
    <name type="scientific">Kwoniella bestiolae CBS 10118</name>
    <dbReference type="NCBI Taxonomy" id="1296100"/>
    <lineage>
        <taxon>Eukaryota</taxon>
        <taxon>Fungi</taxon>
        <taxon>Dikarya</taxon>
        <taxon>Basidiomycota</taxon>
        <taxon>Agaricomycotina</taxon>
        <taxon>Tremellomycetes</taxon>
        <taxon>Tremellales</taxon>
        <taxon>Cryptococcaceae</taxon>
        <taxon>Kwoniella</taxon>
    </lineage>
</organism>
<feature type="compositionally biased region" description="Polar residues" evidence="3">
    <location>
        <begin position="10"/>
        <end position="23"/>
    </location>
</feature>
<dbReference type="EMBL" id="CP144541">
    <property type="protein sequence ID" value="WVW79208.1"/>
    <property type="molecule type" value="Genomic_DNA"/>
</dbReference>
<comment type="subcellular location">
    <subcellularLocation>
        <location evidence="1">Nucleus</location>
    </subcellularLocation>
</comment>
<name>A0A1B9G749_9TREE</name>
<accession>A0A1B9G749</accession>
<evidence type="ECO:0000259" key="4">
    <source>
        <dbReference type="Pfam" id="PF10187"/>
    </source>
</evidence>
<feature type="compositionally biased region" description="Basic and acidic residues" evidence="3">
    <location>
        <begin position="211"/>
        <end position="234"/>
    </location>
</feature>
<gene>
    <name evidence="5" type="ORF">I302_04549</name>
    <name evidence="6" type="ORF">I302_101174</name>
</gene>
<dbReference type="KEGG" id="kbi:30208948"/>
<feature type="compositionally biased region" description="Basic and acidic residues" evidence="3">
    <location>
        <begin position="88"/>
        <end position="126"/>
    </location>
</feature>
<feature type="compositionally biased region" description="Low complexity" evidence="3">
    <location>
        <begin position="177"/>
        <end position="208"/>
    </location>
</feature>
<dbReference type="GO" id="GO:0005634">
    <property type="term" value="C:nucleus"/>
    <property type="evidence" value="ECO:0007669"/>
    <property type="project" value="UniProtKB-SubCell"/>
</dbReference>
<proteinExistence type="predicted"/>
<dbReference type="AlphaFoldDB" id="A0A1B9G749"/>
<dbReference type="Proteomes" id="UP000092730">
    <property type="component" value="Chromosome 1"/>
</dbReference>